<organism evidence="2 3">
    <name type="scientific">Ohtaekwangia koreensis</name>
    <dbReference type="NCBI Taxonomy" id="688867"/>
    <lineage>
        <taxon>Bacteria</taxon>
        <taxon>Pseudomonadati</taxon>
        <taxon>Bacteroidota</taxon>
        <taxon>Cytophagia</taxon>
        <taxon>Cytophagales</taxon>
        <taxon>Fulvivirgaceae</taxon>
        <taxon>Ohtaekwangia</taxon>
    </lineage>
</organism>
<keyword evidence="1" id="KW-0812">Transmembrane</keyword>
<feature type="transmembrane region" description="Helical" evidence="1">
    <location>
        <begin position="12"/>
        <end position="32"/>
    </location>
</feature>
<proteinExistence type="predicted"/>
<dbReference type="STRING" id="688867.SAMN05660236_4858"/>
<protein>
    <submittedName>
        <fullName evidence="2">Uncharacterized protein</fullName>
    </submittedName>
</protein>
<dbReference type="EMBL" id="FUZU01000004">
    <property type="protein sequence ID" value="SKC85192.1"/>
    <property type="molecule type" value="Genomic_DNA"/>
</dbReference>
<reference evidence="2 3" key="1">
    <citation type="submission" date="2017-02" db="EMBL/GenBank/DDBJ databases">
        <authorList>
            <person name="Peterson S.W."/>
        </authorList>
    </citation>
    <scope>NUCLEOTIDE SEQUENCE [LARGE SCALE GENOMIC DNA]</scope>
    <source>
        <strain evidence="2 3">DSM 25262</strain>
    </source>
</reference>
<dbReference type="Proteomes" id="UP000190961">
    <property type="component" value="Unassembled WGS sequence"/>
</dbReference>
<dbReference type="OrthoDB" id="9814627at2"/>
<dbReference type="RefSeq" id="WP_079689392.1">
    <property type="nucleotide sequence ID" value="NZ_FUZU01000004.1"/>
</dbReference>
<sequence>MIRNKFLLKGVAVFFLFEIIVTVVSPTISWALTSGPTAPEATSFEPVDTTDMVNTITGDLVYNMPLLEVPGPSGGYPLSLSYHAGIQPGVDASWVGLGFTLNPGSINRIVNGVPDDFSGAQTMNHVFWEGGETTINTYGVSIGIANVASVSSGLVFASDTYRGRGVGGYASIGLKLGNTPASLNFQIGVSPYGQEISGSVGIGVGIGMSVSQSMNAGLNAQASLNTSGKMRVGASAGLSTNTGLNALGASISTDEKSATVGISGIQSSFNNSKSDDVSTRSKNFAVDIPVFYWLSIHLGRDYTRYWLSQREDYLNYGSLYFPESDPGEISTKVFDTYHLEGWNSISSENNVQKYLEGSFADYDLYSVNAQGLGGSFRPYHYAVSLSSQDVVKQSNNTKEILNYYIPQHSIGVQYRFVNDFSNRVLNEAPEVLLNQTLQNYTHPNQPEVDYQDWEGRMNSTYAQTENIPLLFPYQSVITGQEGYNNVPGAKRRLPYVPGSRHIEYFTNDEIIDNLASAHGRGFLECDAPGFVRSKTDGKVGAFVITNGSGVSYHFALPAYSSEEYIYSQNKDTREKISFNNLEQHGKYAYTWYLTGVTGPDYVDRGPNGDADGMMNEYDWGYWVSFQYGKWTDEYRWRNPALGFNDDLDTRFQSFSKGKKELYYLNSIRTATHTAFFVKELRADGKGESPQEDVSVRTVTGPSVAYVDEGSFSPAKRTITIGGNNPNLPSYDKVEYTLLPVSTLKLNSILLFKNEDIASASYNNLNSEYNDTFSYDWLKSTEKKIWTTHYGENVLDVYDIQSTTFPTGKALRTIDLSYDYSLSPETPNSFDELGTLYDCEGCDNYHPANTPQTKLGKLTLKSVSFKGKNSASLIPPIYFAYDYTDPSSGYGTVAAVNASTKICTLSNFQYEPFQVGDIVKLTQGENVYYGFIRKNQASAEVKIFSDNLPFIGNRIQAVQTKNPPYNKDCYDMWTYFKGDYTKTDDPNMDRFPTESSGKNVDAWSLRRIETSTGASINIVYESDTYGKSILSENLTIPLHLSGNTTETTPPTVPGNATTVFLEASLDELAPVDFSKIYKVGDFVDLAGGGYGCNTVPGPPGTTGDQQQCGNYLINQAEVQQVSSKYIRMRFYIGYESFQAIHGCVINLKSRDIQWGGGLRVKSISLEDPTTNTRRSTVYEYEFDNKSSGVTSYEPLKINNISAYITNNATTDAYIKGYLLRPFIKMMTLARDVPAPAVYYSKVRVKEIFTNGDNASETIPGYSEFEFQTFDTGLIDMTSIAPTSTSANGTYRGQNYNSISKSKRVLRDFTSRIGALKSITLFDAHGERIAQTLNHYLHDEQTDLSFEGNSEQYGTLLNRYNNQGQIDEVFNHGRLVNFSSESNVLQGLVTKRETYPAVQTGATSINYKTGIRTTSIVKAFDFYSGVTTQSLTTDGYGNSFLTVSTPAYHVYPALGLKMFYQASQQSNKHMIEQSGANYVYKVNAADQTKSGLHSASVQTWSNAIPVISPENDQVYINQSQVWRKYASFNFIGQDYVALQNDGLYPVASVTEFTAWNRGQDTPAGWQKNGEVSLYDFYSHPLEATDVNKNYAATRMMSDHWRVIATAAPARYTEFAYTGAEDFANGNYSGSAIQKLDGTITNTYKHTGDKSLAIPANGASCQSNLKLESKRYDFKMHISFWLHASSVQPITWRYQLNTASSLGTPQSIPVDMTKAKRSGNWWLCEIDLPISKNTTDPTIDLTSKIINNGSQAIYIDDYRIHPAESSMVSYVYNQWDELSYILNNNNIYTFYEYDDVGRLTSTTTESFQRAYGNEGVVKLADIDYNYGKGKSYSVPITSNSSGNSGLIYPSGVLVAEQGTDVSFTIQEHCNSNNLLSISIDNKVLNLSQSETILFDGTKVIVSGNKITLVNVLTQHTVVAQFTNYTGGVVECHLAQSTTGPCYDGSYDYRFYNACGQLGDKIRVWNVSDIPPDLRPLAPSNCTSLNSGGGCGTIIED</sequence>
<evidence type="ECO:0000313" key="3">
    <source>
        <dbReference type="Proteomes" id="UP000190961"/>
    </source>
</evidence>
<keyword evidence="1" id="KW-0472">Membrane</keyword>
<accession>A0A1T5MAE0</accession>
<gene>
    <name evidence="2" type="ORF">SAMN05660236_4858</name>
</gene>
<name>A0A1T5MAE0_9BACT</name>
<evidence type="ECO:0000313" key="2">
    <source>
        <dbReference type="EMBL" id="SKC85192.1"/>
    </source>
</evidence>
<evidence type="ECO:0000256" key="1">
    <source>
        <dbReference type="SAM" id="Phobius"/>
    </source>
</evidence>
<keyword evidence="1" id="KW-1133">Transmembrane helix</keyword>
<keyword evidence="3" id="KW-1185">Reference proteome</keyword>